<sequence>MMTNPKRRLRFCSLTLVPCLLVSAVAFAQSGATTAQQPVSSLDTEAFARSG</sequence>
<evidence type="ECO:0000313" key="2">
    <source>
        <dbReference type="EMBL" id="CAJ26030.1"/>
    </source>
</evidence>
<evidence type="ECO:0000256" key="1">
    <source>
        <dbReference type="SAM" id="SignalP"/>
    </source>
</evidence>
<reference evidence="2 3" key="1">
    <citation type="journal article" date="2005" name="J. Bacteriol.">
        <title>Insights into genome plasticity and pathogenicity of the plant pathogenic Bacterium Xanthomonas campestris pv. vesicatoria revealed by the complete genome sequence.</title>
        <authorList>
            <person name="Thieme F."/>
            <person name="Koebnik R."/>
            <person name="Bekel T."/>
            <person name="Berger C."/>
            <person name="Boch J."/>
            <person name="Buettner D."/>
            <person name="Caldana C."/>
            <person name="Gaigalat L."/>
            <person name="Goesmann A."/>
            <person name="Kay S."/>
            <person name="Kirchner O."/>
            <person name="Lanz C."/>
            <person name="Linke B."/>
            <person name="McHardy A.C."/>
            <person name="Meyer F."/>
            <person name="Mittenhuber G."/>
            <person name="Nies D.H."/>
            <person name="Niesbach-Kloesgen U."/>
            <person name="Patschkowski T."/>
            <person name="Rueckert C."/>
            <person name="Rupp O."/>
            <person name="Schneicker S."/>
            <person name="Schuster S.C."/>
            <person name="Vorhoelter F.J."/>
            <person name="Weber E."/>
            <person name="Puehler A."/>
            <person name="Bonas U."/>
            <person name="Bartels D."/>
            <person name="Kaiser O."/>
        </authorList>
    </citation>
    <scope>NUCLEOTIDE SEQUENCE [LARGE SCALE GENOMIC DNA]</scope>
    <source>
        <strain evidence="2 3">85-10</strain>
    </source>
</reference>
<dbReference type="KEGG" id="xcv:XCV4299"/>
<protein>
    <submittedName>
        <fullName evidence="2">Putative secreted protein</fullName>
    </submittedName>
</protein>
<accession>Q3BMI3</accession>
<dbReference type="EMBL" id="AM039952">
    <property type="protein sequence ID" value="CAJ26030.1"/>
    <property type="molecule type" value="Genomic_DNA"/>
</dbReference>
<dbReference type="Proteomes" id="UP000007069">
    <property type="component" value="Chromosome"/>
</dbReference>
<gene>
    <name evidence="2" type="ordered locus">XCV4299</name>
</gene>
<evidence type="ECO:0000313" key="3">
    <source>
        <dbReference type="Proteomes" id="UP000007069"/>
    </source>
</evidence>
<feature type="signal peptide" evidence="1">
    <location>
        <begin position="1"/>
        <end position="28"/>
    </location>
</feature>
<dbReference type="AlphaFoldDB" id="Q3BMI3"/>
<name>Q3BMI3_XANE5</name>
<organism evidence="3">
    <name type="scientific">Xanthomonas euvesicatoria pv. vesicatoria (strain 85-10)</name>
    <name type="common">Xanthomonas campestris pv. vesicatoria</name>
    <dbReference type="NCBI Taxonomy" id="316273"/>
    <lineage>
        <taxon>Bacteria</taxon>
        <taxon>Pseudomonadati</taxon>
        <taxon>Pseudomonadota</taxon>
        <taxon>Gammaproteobacteria</taxon>
        <taxon>Lysobacterales</taxon>
        <taxon>Lysobacteraceae</taxon>
        <taxon>Xanthomonas</taxon>
    </lineage>
</organism>
<proteinExistence type="predicted"/>
<feature type="chain" id="PRO_5004224415" evidence="1">
    <location>
        <begin position="29"/>
        <end position="51"/>
    </location>
</feature>
<keyword evidence="1" id="KW-0732">Signal</keyword>
<dbReference type="HOGENOM" id="CLU_3105331_0_0_6"/>